<evidence type="ECO:0000256" key="3">
    <source>
        <dbReference type="ARBA" id="ARBA00022737"/>
    </source>
</evidence>
<evidence type="ECO:0000313" key="7">
    <source>
        <dbReference type="Proteomes" id="UP000276133"/>
    </source>
</evidence>
<dbReference type="AlphaFoldDB" id="A0A3M7R069"/>
<dbReference type="Pfam" id="PF00595">
    <property type="entry name" value="PDZ"/>
    <property type="match status" value="1"/>
</dbReference>
<dbReference type="SUPFAM" id="SSF50156">
    <property type="entry name" value="PDZ domain-like"/>
    <property type="match status" value="2"/>
</dbReference>
<keyword evidence="7" id="KW-1185">Reference proteome</keyword>
<feature type="domain" description="PDZ" evidence="5">
    <location>
        <begin position="1"/>
        <end position="56"/>
    </location>
</feature>
<comment type="caution">
    <text evidence="6">The sequence shown here is derived from an EMBL/GenBank/DDBJ whole genome shotgun (WGS) entry which is preliminary data.</text>
</comment>
<dbReference type="GO" id="GO:0072659">
    <property type="term" value="P:protein localization to plasma membrane"/>
    <property type="evidence" value="ECO:0007669"/>
    <property type="project" value="TreeGrafter"/>
</dbReference>
<dbReference type="Gene3D" id="2.30.42.10">
    <property type="match status" value="2"/>
</dbReference>
<dbReference type="GO" id="GO:0043495">
    <property type="term" value="F:protein-membrane adaptor activity"/>
    <property type="evidence" value="ECO:0007669"/>
    <property type="project" value="TreeGrafter"/>
</dbReference>
<sequence length="640" mass="71375">MYEDLISSGALKVQEVVRHSPAEAGGLRKNDVIVEINKENIELKSFFPLVEILKEAFAENEMELLVLAEQDAQWYRLRNITVNNNFPNIEYCETPYYGHILKPLDSMAQQGKLGNSQIEFHSSTGKLFRTTLVIDNERESVYRRVEELPSNAPAQSADQSIPPLRPDGTFRHPGADAGSVRVYYRRDQSCRLAKGDEAMADSGVGTIKERRSTPSNLNNTTTSPFSTMGKSNAEIAVDLLHDKWADLMDEYLDDKFRSGPREDKYERPDRDSSAKKSHVIRLNDPSSTMRSKSRSKSRCQSPNDASFSFLYSGRDDFQTTSATSFRDFNQRQQSPFQNTLNRGSPHTQSHNRFTSPHHTLQSPIKQKYPIQVASAGHKSRPSQVTSPIHHTVENQTITSYQYDSSSYTAASAKYHPTNQYSYQEQSYSSNYTRDPASPTGAEKAYTFNKNYSSDGSSLTKPSLIQHEYSSSSSNQLGFQLDENEIRTKGVYYVKSVEANSPSAMAGLKQGDKITKINGKSTSGMSYDQFCDEIVIAQQQQLKNNMIHLMVMRKSAKSSAIGSYSSISKSGTTVLPIKNYKSSSFVDEGYGPDSATSSTTTTAAISSSSNKNLISYVKVTSPDGKTPLNTNHTLTNRLTNF</sequence>
<reference evidence="6 7" key="1">
    <citation type="journal article" date="2018" name="Sci. Rep.">
        <title>Genomic signatures of local adaptation to the degree of environmental predictability in rotifers.</title>
        <authorList>
            <person name="Franch-Gras L."/>
            <person name="Hahn C."/>
            <person name="Garcia-Roger E.M."/>
            <person name="Carmona M.J."/>
            <person name="Serra M."/>
            <person name="Gomez A."/>
        </authorList>
    </citation>
    <scope>NUCLEOTIDE SEQUENCE [LARGE SCALE GENOMIC DNA]</scope>
    <source>
        <strain evidence="6">HYR1</strain>
    </source>
</reference>
<feature type="compositionally biased region" description="Polar residues" evidence="4">
    <location>
        <begin position="324"/>
        <end position="364"/>
    </location>
</feature>
<feature type="compositionally biased region" description="Low complexity" evidence="4">
    <location>
        <begin position="213"/>
        <end position="226"/>
    </location>
</feature>
<dbReference type="PROSITE" id="PS50106">
    <property type="entry name" value="PDZ"/>
    <property type="match status" value="2"/>
</dbReference>
<dbReference type="InterPro" id="IPR001478">
    <property type="entry name" value="PDZ"/>
</dbReference>
<feature type="region of interest" description="Disordered" evidence="4">
    <location>
        <begin position="203"/>
        <end position="226"/>
    </location>
</feature>
<keyword evidence="2" id="KW-1003">Cell membrane</keyword>
<feature type="compositionally biased region" description="Basic and acidic residues" evidence="4">
    <location>
        <begin position="255"/>
        <end position="274"/>
    </location>
</feature>
<dbReference type="EMBL" id="REGN01004559">
    <property type="protein sequence ID" value="RNA16982.1"/>
    <property type="molecule type" value="Genomic_DNA"/>
</dbReference>
<dbReference type="Proteomes" id="UP000276133">
    <property type="component" value="Unassembled WGS sequence"/>
</dbReference>
<proteinExistence type="predicted"/>
<evidence type="ECO:0000256" key="4">
    <source>
        <dbReference type="SAM" id="MobiDB-lite"/>
    </source>
</evidence>
<name>A0A3M7R069_BRAPC</name>
<dbReference type="GO" id="GO:0016324">
    <property type="term" value="C:apical plasma membrane"/>
    <property type="evidence" value="ECO:0007669"/>
    <property type="project" value="TreeGrafter"/>
</dbReference>
<evidence type="ECO:0000313" key="6">
    <source>
        <dbReference type="EMBL" id="RNA16982.1"/>
    </source>
</evidence>
<dbReference type="SMART" id="SM00228">
    <property type="entry name" value="PDZ"/>
    <property type="match status" value="2"/>
</dbReference>
<comment type="subcellular location">
    <subcellularLocation>
        <location evidence="1">Cell membrane</location>
    </subcellularLocation>
</comment>
<feature type="region of interest" description="Disordered" evidence="4">
    <location>
        <begin position="255"/>
        <end position="304"/>
    </location>
</feature>
<feature type="compositionally biased region" description="Polar residues" evidence="4">
    <location>
        <begin position="381"/>
        <end position="397"/>
    </location>
</feature>
<dbReference type="InterPro" id="IPR036034">
    <property type="entry name" value="PDZ_sf"/>
</dbReference>
<gene>
    <name evidence="6" type="ORF">BpHYR1_047740</name>
</gene>
<dbReference type="PANTHER" id="PTHR14191">
    <property type="entry name" value="PDZ DOMAIN CONTAINING PROTEIN"/>
    <property type="match status" value="1"/>
</dbReference>
<feature type="domain" description="PDZ" evidence="5">
    <location>
        <begin position="463"/>
        <end position="528"/>
    </location>
</feature>
<evidence type="ECO:0000256" key="2">
    <source>
        <dbReference type="ARBA" id="ARBA00022475"/>
    </source>
</evidence>
<keyword evidence="3" id="KW-0677">Repeat</keyword>
<feature type="region of interest" description="Disordered" evidence="4">
    <location>
        <begin position="324"/>
        <end position="397"/>
    </location>
</feature>
<feature type="region of interest" description="Disordered" evidence="4">
    <location>
        <begin position="424"/>
        <end position="443"/>
    </location>
</feature>
<dbReference type="InterPro" id="IPR051067">
    <property type="entry name" value="NHER"/>
</dbReference>
<feature type="region of interest" description="Disordered" evidence="4">
    <location>
        <begin position="148"/>
        <end position="176"/>
    </location>
</feature>
<evidence type="ECO:0000256" key="1">
    <source>
        <dbReference type="ARBA" id="ARBA00004236"/>
    </source>
</evidence>
<dbReference type="InterPro" id="IPR041489">
    <property type="entry name" value="PDZ_6"/>
</dbReference>
<protein>
    <submittedName>
        <fullName evidence="6">Na(+) H(+) exchange regulatory cofactor NHE-RF1</fullName>
    </submittedName>
</protein>
<dbReference type="OrthoDB" id="10059177at2759"/>
<dbReference type="PANTHER" id="PTHR14191:SF3">
    <property type="entry name" value="NA(+)_H(+) EXCHANGE REGULATORY COFACTOR-LIKE PROTEIN NRFL-1"/>
    <property type="match status" value="1"/>
</dbReference>
<organism evidence="6 7">
    <name type="scientific">Brachionus plicatilis</name>
    <name type="common">Marine rotifer</name>
    <name type="synonym">Brachionus muelleri</name>
    <dbReference type="NCBI Taxonomy" id="10195"/>
    <lineage>
        <taxon>Eukaryota</taxon>
        <taxon>Metazoa</taxon>
        <taxon>Spiralia</taxon>
        <taxon>Gnathifera</taxon>
        <taxon>Rotifera</taxon>
        <taxon>Eurotatoria</taxon>
        <taxon>Monogononta</taxon>
        <taxon>Pseudotrocha</taxon>
        <taxon>Ploima</taxon>
        <taxon>Brachionidae</taxon>
        <taxon>Brachionus</taxon>
    </lineage>
</organism>
<accession>A0A3M7R069</accession>
<keyword evidence="2" id="KW-0472">Membrane</keyword>
<dbReference type="Pfam" id="PF17820">
    <property type="entry name" value="PDZ_6"/>
    <property type="match status" value="1"/>
</dbReference>
<evidence type="ECO:0000259" key="5">
    <source>
        <dbReference type="PROSITE" id="PS50106"/>
    </source>
</evidence>